<feature type="transmembrane region" description="Helical" evidence="6">
    <location>
        <begin position="40"/>
        <end position="66"/>
    </location>
</feature>
<dbReference type="PANTHER" id="PTHR11730:SF60">
    <property type="entry name" value="RH50, ISOFORM D"/>
    <property type="match status" value="1"/>
</dbReference>
<dbReference type="EMBL" id="VTPC01001492">
    <property type="protein sequence ID" value="KAF2901794.1"/>
    <property type="molecule type" value="Genomic_DNA"/>
</dbReference>
<keyword evidence="5 6" id="KW-0472">Membrane</keyword>
<dbReference type="PRINTS" id="PR00342">
    <property type="entry name" value="RHESUSRHD"/>
</dbReference>
<dbReference type="Proteomes" id="UP000801492">
    <property type="component" value="Unassembled WGS sequence"/>
</dbReference>
<sequence length="409" mass="44154">MTFLRRYGFSSVGFNFLLASLMVQWSILCRGFYHLEDTKISISVLSLLKADIAAAAVLISMGAVLGQTSYVQLLVMGFVEIAVFCANEYLGVEVFKVSDAGASIFVHVMGAYFGLAVSYVLCRNKKGSEVANTLEGSNYTSDLFAMIGTIFLWMFWPSFNAGELSGDERHRALINTYLSLASCCVTAFSVSAILTPGYKFDMVHIQNSTLAGGVAVGTSANMMLQPYGALIVGVIAGSLSVFGYSVLTPIIDKKLNIHDTCGVHNLHGMPGVLAGLVGALMAAVASESNYHKKLYSIFPARAPITPHDEYPDLPPGLGRTAGLQAGYQILGLVVTLVIAIIAGVLTGYLVSGECTTIILRKFEHNDELFWKLPEDEKPAIQEFKFGPVFRVQPIEKLQKASVTMVDLLA</sequence>
<keyword evidence="3 6" id="KW-0812">Transmembrane</keyword>
<comment type="similarity">
    <text evidence="2">Belongs to the ammonium transporter (TC 2.A.49) family. Rh subfamily.</text>
</comment>
<name>A0A8K0D9S6_IGNLU</name>
<keyword evidence="9" id="KW-1185">Reference proteome</keyword>
<dbReference type="Gene3D" id="1.10.3430.10">
    <property type="entry name" value="Ammonium transporter AmtB like domains"/>
    <property type="match status" value="1"/>
</dbReference>
<dbReference type="GO" id="GO:0005886">
    <property type="term" value="C:plasma membrane"/>
    <property type="evidence" value="ECO:0007669"/>
    <property type="project" value="InterPro"/>
</dbReference>
<feature type="transmembrane region" description="Helical" evidence="6">
    <location>
        <begin position="227"/>
        <end position="247"/>
    </location>
</feature>
<dbReference type="GO" id="GO:0008519">
    <property type="term" value="F:ammonium channel activity"/>
    <property type="evidence" value="ECO:0007669"/>
    <property type="project" value="InterPro"/>
</dbReference>
<feature type="transmembrane region" description="Helical" evidence="6">
    <location>
        <begin position="267"/>
        <end position="285"/>
    </location>
</feature>
<organism evidence="8 9">
    <name type="scientific">Ignelater luminosus</name>
    <name type="common">Cucubano</name>
    <name type="synonym">Pyrophorus luminosus</name>
    <dbReference type="NCBI Taxonomy" id="2038154"/>
    <lineage>
        <taxon>Eukaryota</taxon>
        <taxon>Metazoa</taxon>
        <taxon>Ecdysozoa</taxon>
        <taxon>Arthropoda</taxon>
        <taxon>Hexapoda</taxon>
        <taxon>Insecta</taxon>
        <taxon>Pterygota</taxon>
        <taxon>Neoptera</taxon>
        <taxon>Endopterygota</taxon>
        <taxon>Coleoptera</taxon>
        <taxon>Polyphaga</taxon>
        <taxon>Elateriformia</taxon>
        <taxon>Elateroidea</taxon>
        <taxon>Elateridae</taxon>
        <taxon>Agrypninae</taxon>
        <taxon>Pyrophorini</taxon>
        <taxon>Ignelater</taxon>
    </lineage>
</organism>
<feature type="transmembrane region" description="Helical" evidence="6">
    <location>
        <begin position="143"/>
        <end position="162"/>
    </location>
</feature>
<feature type="transmembrane region" description="Helical" evidence="6">
    <location>
        <begin position="174"/>
        <end position="194"/>
    </location>
</feature>
<feature type="transmembrane region" description="Helical" evidence="6">
    <location>
        <begin position="7"/>
        <end position="28"/>
    </location>
</feature>
<evidence type="ECO:0000313" key="9">
    <source>
        <dbReference type="Proteomes" id="UP000801492"/>
    </source>
</evidence>
<dbReference type="AlphaFoldDB" id="A0A8K0D9S6"/>
<keyword evidence="4 6" id="KW-1133">Transmembrane helix</keyword>
<feature type="transmembrane region" description="Helical" evidence="6">
    <location>
        <begin position="329"/>
        <end position="350"/>
    </location>
</feature>
<accession>A0A8K0D9S6</accession>
<evidence type="ECO:0000256" key="2">
    <source>
        <dbReference type="ARBA" id="ARBA00011036"/>
    </source>
</evidence>
<dbReference type="SUPFAM" id="SSF111352">
    <property type="entry name" value="Ammonium transporter"/>
    <property type="match status" value="1"/>
</dbReference>
<comment type="caution">
    <text evidence="8">The sequence shown here is derived from an EMBL/GenBank/DDBJ whole genome shotgun (WGS) entry which is preliminary data.</text>
</comment>
<evidence type="ECO:0000256" key="4">
    <source>
        <dbReference type="ARBA" id="ARBA00022989"/>
    </source>
</evidence>
<dbReference type="GO" id="GO:0097272">
    <property type="term" value="P:ammonium homeostasis"/>
    <property type="evidence" value="ECO:0007669"/>
    <property type="project" value="TreeGrafter"/>
</dbReference>
<dbReference type="InterPro" id="IPR002229">
    <property type="entry name" value="RhesusRHD"/>
</dbReference>
<dbReference type="Pfam" id="PF00909">
    <property type="entry name" value="Ammonium_transp"/>
    <property type="match status" value="1"/>
</dbReference>
<evidence type="ECO:0000259" key="7">
    <source>
        <dbReference type="Pfam" id="PF00909"/>
    </source>
</evidence>
<reference evidence="8" key="1">
    <citation type="submission" date="2019-08" db="EMBL/GenBank/DDBJ databases">
        <title>The genome of the North American firefly Photinus pyralis.</title>
        <authorList>
            <consortium name="Photinus pyralis genome working group"/>
            <person name="Fallon T.R."/>
            <person name="Sander Lower S.E."/>
            <person name="Weng J.-K."/>
        </authorList>
    </citation>
    <scope>NUCLEOTIDE SEQUENCE</scope>
    <source>
        <strain evidence="8">TRF0915ILg1</strain>
        <tissue evidence="8">Whole body</tissue>
    </source>
</reference>
<protein>
    <recommendedName>
        <fullName evidence="7">Ammonium transporter AmtB-like domain-containing protein</fullName>
    </recommendedName>
</protein>
<evidence type="ECO:0000256" key="5">
    <source>
        <dbReference type="ARBA" id="ARBA00023136"/>
    </source>
</evidence>
<gene>
    <name evidence="8" type="ORF">ILUMI_04390</name>
</gene>
<evidence type="ECO:0000256" key="6">
    <source>
        <dbReference type="SAM" id="Phobius"/>
    </source>
</evidence>
<feature type="domain" description="Ammonium transporter AmtB-like" evidence="7">
    <location>
        <begin position="1"/>
        <end position="351"/>
    </location>
</feature>
<proteinExistence type="inferred from homology"/>
<dbReference type="InterPro" id="IPR029020">
    <property type="entry name" value="Ammonium/urea_transptr"/>
</dbReference>
<evidence type="ECO:0000256" key="1">
    <source>
        <dbReference type="ARBA" id="ARBA00004141"/>
    </source>
</evidence>
<dbReference type="InterPro" id="IPR024041">
    <property type="entry name" value="NH4_transpt_AmtB-like_dom"/>
</dbReference>
<comment type="subcellular location">
    <subcellularLocation>
        <location evidence="1">Membrane</location>
        <topology evidence="1">Multi-pass membrane protein</topology>
    </subcellularLocation>
</comment>
<evidence type="ECO:0000313" key="8">
    <source>
        <dbReference type="EMBL" id="KAF2901794.1"/>
    </source>
</evidence>
<evidence type="ECO:0000256" key="3">
    <source>
        <dbReference type="ARBA" id="ARBA00022692"/>
    </source>
</evidence>
<dbReference type="PANTHER" id="PTHR11730">
    <property type="entry name" value="AMMONIUM TRANSPORTER"/>
    <property type="match status" value="1"/>
</dbReference>
<feature type="transmembrane region" description="Helical" evidence="6">
    <location>
        <begin position="104"/>
        <end position="122"/>
    </location>
</feature>
<dbReference type="OrthoDB" id="534912at2759"/>
<feature type="transmembrane region" description="Helical" evidence="6">
    <location>
        <begin position="73"/>
        <end position="92"/>
    </location>
</feature>